<feature type="transmembrane region" description="Helical" evidence="7">
    <location>
        <begin position="228"/>
        <end position="253"/>
    </location>
</feature>
<evidence type="ECO:0000313" key="8">
    <source>
        <dbReference type="EMBL" id="MDS1269828.1"/>
    </source>
</evidence>
<gene>
    <name evidence="8" type="ORF">RIF23_05915</name>
</gene>
<dbReference type="Proteomes" id="UP001250214">
    <property type="component" value="Unassembled WGS sequence"/>
</dbReference>
<dbReference type="EMBL" id="JAVLVT010000002">
    <property type="protein sequence ID" value="MDS1269828.1"/>
    <property type="molecule type" value="Genomic_DNA"/>
</dbReference>
<accession>A0ABU2H3F0</accession>
<feature type="transmembrane region" description="Helical" evidence="7">
    <location>
        <begin position="259"/>
        <end position="281"/>
    </location>
</feature>
<keyword evidence="3 7" id="KW-0812">Transmembrane</keyword>
<feature type="transmembrane region" description="Helical" evidence="7">
    <location>
        <begin position="44"/>
        <end position="69"/>
    </location>
</feature>
<feature type="transmembrane region" description="Helical" evidence="7">
    <location>
        <begin position="108"/>
        <end position="127"/>
    </location>
</feature>
<dbReference type="PANTHER" id="PTHR30213:SF1">
    <property type="entry name" value="INNER MEMBRANE PROTEIN YHJD"/>
    <property type="match status" value="1"/>
</dbReference>
<evidence type="ECO:0000256" key="6">
    <source>
        <dbReference type="SAM" id="MobiDB-lite"/>
    </source>
</evidence>
<keyword evidence="9" id="KW-1185">Reference proteome</keyword>
<reference evidence="9" key="1">
    <citation type="submission" date="2023-07" db="EMBL/GenBank/DDBJ databases">
        <title>Novel species in the genus Lipingzhangella isolated from Sambhar Salt Lake.</title>
        <authorList>
            <person name="Jiya N."/>
            <person name="Kajale S."/>
            <person name="Sharma A."/>
        </authorList>
    </citation>
    <scope>NUCLEOTIDE SEQUENCE [LARGE SCALE GENOMIC DNA]</scope>
    <source>
        <strain evidence="9">LS1_29</strain>
    </source>
</reference>
<evidence type="ECO:0000256" key="4">
    <source>
        <dbReference type="ARBA" id="ARBA00022989"/>
    </source>
</evidence>
<dbReference type="PANTHER" id="PTHR30213">
    <property type="entry name" value="INNER MEMBRANE PROTEIN YHJD"/>
    <property type="match status" value="1"/>
</dbReference>
<evidence type="ECO:0000256" key="3">
    <source>
        <dbReference type="ARBA" id="ARBA00022692"/>
    </source>
</evidence>
<comment type="caution">
    <text evidence="8">The sequence shown here is derived from an EMBL/GenBank/DDBJ whole genome shotgun (WGS) entry which is preliminary data.</text>
</comment>
<evidence type="ECO:0000313" key="9">
    <source>
        <dbReference type="Proteomes" id="UP001250214"/>
    </source>
</evidence>
<evidence type="ECO:0000256" key="1">
    <source>
        <dbReference type="ARBA" id="ARBA00004651"/>
    </source>
</evidence>
<sequence>MTDRFRHYGYLATESYWKLRRTRPSVDHVARAVDRYSQCRGSQLAAAVTYFAFLSLFPVLALAFALVGYATVVYPEARTALQQAIEGALPGFAADAAVDSVAEARTGAGLFGLLGLLYAGLGVISALREALRTIWLKGPDERPNVVVAKLLDLLVLGVLGLALLSSVALTSFAQAATHWLLTQAGLSGTAVQTLLLRLLGLGITIAFSTLIFLVVFQRLSGTRRPWRMLWRGALLAAVGFEMLKSLGALLVSGTMGNPVYASFAVTVGLLVWINIVARYLMFTAAWTATWLPMPTVHGPVEPHSETAEGSLANSAGETGETEEGPAVQPRRGWVRRAGAALIAAGAVSYAVWARRRRTRVRASVD</sequence>
<feature type="transmembrane region" description="Helical" evidence="7">
    <location>
        <begin position="150"/>
        <end position="174"/>
    </location>
</feature>
<protein>
    <submittedName>
        <fullName evidence="8">YihY/virulence factor BrkB family protein</fullName>
    </submittedName>
</protein>
<dbReference type="Pfam" id="PF03631">
    <property type="entry name" value="Virul_fac_BrkB"/>
    <property type="match status" value="1"/>
</dbReference>
<evidence type="ECO:0000256" key="2">
    <source>
        <dbReference type="ARBA" id="ARBA00022475"/>
    </source>
</evidence>
<feature type="transmembrane region" description="Helical" evidence="7">
    <location>
        <begin position="194"/>
        <end position="216"/>
    </location>
</feature>
<keyword evidence="2" id="KW-1003">Cell membrane</keyword>
<feature type="region of interest" description="Disordered" evidence="6">
    <location>
        <begin position="302"/>
        <end position="329"/>
    </location>
</feature>
<evidence type="ECO:0000256" key="7">
    <source>
        <dbReference type="SAM" id="Phobius"/>
    </source>
</evidence>
<keyword evidence="5 7" id="KW-0472">Membrane</keyword>
<organism evidence="8 9">
    <name type="scientific">Lipingzhangella rawalii</name>
    <dbReference type="NCBI Taxonomy" id="2055835"/>
    <lineage>
        <taxon>Bacteria</taxon>
        <taxon>Bacillati</taxon>
        <taxon>Actinomycetota</taxon>
        <taxon>Actinomycetes</taxon>
        <taxon>Streptosporangiales</taxon>
        <taxon>Nocardiopsidaceae</taxon>
        <taxon>Lipingzhangella</taxon>
    </lineage>
</organism>
<name>A0ABU2H3F0_9ACTN</name>
<comment type="subcellular location">
    <subcellularLocation>
        <location evidence="1">Cell membrane</location>
        <topology evidence="1">Multi-pass membrane protein</topology>
    </subcellularLocation>
</comment>
<keyword evidence="4 7" id="KW-1133">Transmembrane helix</keyword>
<evidence type="ECO:0000256" key="5">
    <source>
        <dbReference type="ARBA" id="ARBA00023136"/>
    </source>
</evidence>
<dbReference type="InterPro" id="IPR017039">
    <property type="entry name" value="Virul_fac_BrkB"/>
</dbReference>
<proteinExistence type="predicted"/>